<dbReference type="RefSeq" id="WP_132515136.1">
    <property type="nucleotide sequence ID" value="NZ_SMKP01000124.1"/>
</dbReference>
<name>A0A4R4WE22_9ACTN</name>
<evidence type="ECO:0000313" key="3">
    <source>
        <dbReference type="Proteomes" id="UP000294543"/>
    </source>
</evidence>
<keyword evidence="1" id="KW-0812">Transmembrane</keyword>
<dbReference type="EMBL" id="SMKP01000124">
    <property type="protein sequence ID" value="TDD15497.1"/>
    <property type="molecule type" value="Genomic_DNA"/>
</dbReference>
<dbReference type="OrthoDB" id="2014935at2"/>
<feature type="transmembrane region" description="Helical" evidence="1">
    <location>
        <begin position="428"/>
        <end position="452"/>
    </location>
</feature>
<feature type="transmembrane region" description="Helical" evidence="1">
    <location>
        <begin position="193"/>
        <end position="216"/>
    </location>
</feature>
<keyword evidence="1" id="KW-1133">Transmembrane helix</keyword>
<reference evidence="2 3" key="1">
    <citation type="submission" date="2019-03" db="EMBL/GenBank/DDBJ databases">
        <title>Draft genome sequences of novel Actinobacteria.</title>
        <authorList>
            <person name="Sahin N."/>
            <person name="Ay H."/>
            <person name="Saygin H."/>
        </authorList>
    </citation>
    <scope>NUCLEOTIDE SEQUENCE [LARGE SCALE GENOMIC DNA]</scope>
    <source>
        <strain evidence="2 3">KC712</strain>
    </source>
</reference>
<feature type="transmembrane region" description="Helical" evidence="1">
    <location>
        <begin position="86"/>
        <end position="103"/>
    </location>
</feature>
<proteinExistence type="predicted"/>
<protein>
    <submittedName>
        <fullName evidence="2">Polyketide antibiotic transporter</fullName>
    </submittedName>
</protein>
<feature type="transmembrane region" description="Helical" evidence="1">
    <location>
        <begin position="159"/>
        <end position="181"/>
    </location>
</feature>
<dbReference type="AlphaFoldDB" id="A0A4R4WE22"/>
<feature type="transmembrane region" description="Helical" evidence="1">
    <location>
        <begin position="236"/>
        <end position="257"/>
    </location>
</feature>
<sequence>MTAFTGTPRLMRLVMRREWRTGFWWVLAIVSLGMVMVTYIDRNMPTLAVMATYVDMINQNTFFRALGGGTSVIVDRGFMSAFRSGGFLYIMTAIATALAVVRYTRADEDTGRTELLRSGAVSRFAALTSALLVAGSVALVAGALTAITYMAVGLEPLGSITYGAGVTAAGWVFGAIAALAAQLAQNARTARAIALFTLAIAYVLRYAGDASGQLWMTYISPMGWVHAVQPYRYDRWWVLALIVGIVAIMIAIAYVLVDRRDLGEGLIPQRRGRAAAPDLRGPIGLSWRLHRGLFVKWAIAIGVFALGTAGVGTIAPDVSVLPAGAFGLLQLSYGGGSGEVIDYFLWAGILIFAHVVSLYPVVMVQRLRAEERAGRAELAQGTTMTRVRWAAGHLVVTALGTAGLLVVTGLVLGYFYGLFMGALPGTLFRVTLGTLSCLPGAWLITAVCFLAYALTPRFSVPIAWAVWVWTAVTGQVAGPLYGVWGGTPFEPFHYLPNVVAGAPFNPVPVLATLALTALVLWGGLTALRRRDVG</sequence>
<feature type="transmembrane region" description="Helical" evidence="1">
    <location>
        <begin position="504"/>
        <end position="527"/>
    </location>
</feature>
<gene>
    <name evidence="2" type="ORF">E1294_34350</name>
</gene>
<feature type="transmembrane region" description="Helical" evidence="1">
    <location>
        <begin position="343"/>
        <end position="362"/>
    </location>
</feature>
<keyword evidence="1" id="KW-0472">Membrane</keyword>
<dbReference type="Proteomes" id="UP000294543">
    <property type="component" value="Unassembled WGS sequence"/>
</dbReference>
<organism evidence="2 3">
    <name type="scientific">Nonomuraea diastatica</name>
    <dbReference type="NCBI Taxonomy" id="1848329"/>
    <lineage>
        <taxon>Bacteria</taxon>
        <taxon>Bacillati</taxon>
        <taxon>Actinomycetota</taxon>
        <taxon>Actinomycetes</taxon>
        <taxon>Streptosporangiales</taxon>
        <taxon>Streptosporangiaceae</taxon>
        <taxon>Nonomuraea</taxon>
    </lineage>
</organism>
<accession>A0A4R4WE22</accession>
<evidence type="ECO:0000313" key="2">
    <source>
        <dbReference type="EMBL" id="TDD15497.1"/>
    </source>
</evidence>
<comment type="caution">
    <text evidence="2">The sequence shown here is derived from an EMBL/GenBank/DDBJ whole genome shotgun (WGS) entry which is preliminary data.</text>
</comment>
<feature type="transmembrane region" description="Helical" evidence="1">
    <location>
        <begin position="21"/>
        <end position="40"/>
    </location>
</feature>
<keyword evidence="3" id="KW-1185">Reference proteome</keyword>
<feature type="transmembrane region" description="Helical" evidence="1">
    <location>
        <begin position="293"/>
        <end position="315"/>
    </location>
</feature>
<evidence type="ECO:0000256" key="1">
    <source>
        <dbReference type="SAM" id="Phobius"/>
    </source>
</evidence>
<feature type="transmembrane region" description="Helical" evidence="1">
    <location>
        <begin position="124"/>
        <end position="147"/>
    </location>
</feature>
<feature type="transmembrane region" description="Helical" evidence="1">
    <location>
        <begin position="464"/>
        <end position="484"/>
    </location>
</feature>
<feature type="transmembrane region" description="Helical" evidence="1">
    <location>
        <begin position="394"/>
        <end position="416"/>
    </location>
</feature>